<keyword evidence="3" id="KW-1185">Reference proteome</keyword>
<sequence>MGKRGNISVLYDLAASQWGLVTSAQAVALGISRTQLARMANDGRLESICYGVYRTTSGAETAHMAIKAAWLSLYPQETAYERLGKRPPDSVATGRTAASLYAFGNLHATPYCFAVSVSKRTARPDLELVNADVDEQDVTHSFDIPVATLERAITDMIRTHDDPSLIDDVIADAAKKGHIFDMDRMSDLLSPLSKTHGFASGTEFAHDLIKRNAVHAITKRAAKELYQALSSSELLPILQESRATIDAEGLKSALASLTRALGQTDWGNE</sequence>
<evidence type="ECO:0000313" key="3">
    <source>
        <dbReference type="Proteomes" id="UP000470010"/>
    </source>
</evidence>
<protein>
    <recommendedName>
        <fullName evidence="1">AbiEi antitoxin N-terminal domain-containing protein</fullName>
    </recommendedName>
</protein>
<evidence type="ECO:0000313" key="2">
    <source>
        <dbReference type="EMBL" id="MRX79645.1"/>
    </source>
</evidence>
<gene>
    <name evidence="2" type="ORF">GJE22_03355</name>
</gene>
<name>A0A7K0G770_9ACTN</name>
<organism evidence="2 3">
    <name type="scientific">Enorma shizhengliae</name>
    <dbReference type="NCBI Taxonomy" id="2606615"/>
    <lineage>
        <taxon>Bacteria</taxon>
        <taxon>Bacillati</taxon>
        <taxon>Actinomycetota</taxon>
        <taxon>Coriobacteriia</taxon>
        <taxon>Coriobacteriales</taxon>
        <taxon>Coriobacteriaceae</taxon>
        <taxon>Enorma</taxon>
    </lineage>
</organism>
<feature type="domain" description="AbiEi antitoxin N-terminal" evidence="1">
    <location>
        <begin position="10"/>
        <end position="54"/>
    </location>
</feature>
<dbReference type="AlphaFoldDB" id="A0A7K0G770"/>
<reference evidence="3" key="1">
    <citation type="submission" date="2019-08" db="EMBL/GenBank/DDBJ databases">
        <title>Arthrobacter sp. nov., isolated from plateau pika and Tibetan wild ass.</title>
        <authorList>
            <person name="Ge Y."/>
        </authorList>
    </citation>
    <scope>NUCLEOTIDE SEQUENCE [LARGE SCALE GENOMIC DNA]</scope>
    <source>
        <strain evidence="3">HF-1365</strain>
    </source>
</reference>
<accession>A0A7K0G770</accession>
<comment type="caution">
    <text evidence="2">The sequence shown here is derived from an EMBL/GenBank/DDBJ whole genome shotgun (WGS) entry which is preliminary data.</text>
</comment>
<dbReference type="Proteomes" id="UP000470010">
    <property type="component" value="Unassembled WGS sequence"/>
</dbReference>
<proteinExistence type="predicted"/>
<dbReference type="Pfam" id="PF13338">
    <property type="entry name" value="AbiEi_4"/>
    <property type="match status" value="1"/>
</dbReference>
<dbReference type="RefSeq" id="WP_144687811.1">
    <property type="nucleotide sequence ID" value="NZ_VTFZ01000002.1"/>
</dbReference>
<dbReference type="InterPro" id="IPR025159">
    <property type="entry name" value="AbiEi_N"/>
</dbReference>
<evidence type="ECO:0000259" key="1">
    <source>
        <dbReference type="Pfam" id="PF13338"/>
    </source>
</evidence>
<dbReference type="EMBL" id="VTFZ01000002">
    <property type="protein sequence ID" value="MRX79645.1"/>
    <property type="molecule type" value="Genomic_DNA"/>
</dbReference>